<reference evidence="2" key="1">
    <citation type="journal article" date="2017" name="Appl. Environ. Microbiol.">
        <title>Molecular characterization of an Endozoicomonas-like organism causing infection in king scallop Pecten maximus L.</title>
        <authorList>
            <person name="Cano I."/>
            <person name="van Aerle R."/>
            <person name="Ross S."/>
            <person name="Verner-Jeffreys D.W."/>
            <person name="Paley R.K."/>
            <person name="Rimmer G."/>
            <person name="Ryder D."/>
            <person name="Hooper P."/>
            <person name="Stone D."/>
            <person name="Feist S.W."/>
        </authorList>
    </citation>
    <scope>NUCLEOTIDE SEQUENCE</scope>
</reference>
<dbReference type="EMBL" id="NSIT01000158">
    <property type="protein sequence ID" value="PJE78567.1"/>
    <property type="molecule type" value="Genomic_DNA"/>
</dbReference>
<protein>
    <submittedName>
        <fullName evidence="2">Uncharacterized protein</fullName>
    </submittedName>
</protein>
<gene>
    <name evidence="2" type="ORF">CI610_02497</name>
</gene>
<comment type="caution">
    <text evidence="2">The sequence shown here is derived from an EMBL/GenBank/DDBJ whole genome shotgun (WGS) entry which is preliminary data.</text>
</comment>
<accession>A0A2H9T5S5</accession>
<evidence type="ECO:0000256" key="1">
    <source>
        <dbReference type="SAM" id="MobiDB-lite"/>
    </source>
</evidence>
<feature type="compositionally biased region" description="Basic and acidic residues" evidence="1">
    <location>
        <begin position="75"/>
        <end position="87"/>
    </location>
</feature>
<dbReference type="AlphaFoldDB" id="A0A2H9T5S5"/>
<name>A0A2H9T5S5_9ZZZZ</name>
<evidence type="ECO:0000313" key="2">
    <source>
        <dbReference type="EMBL" id="PJE78567.1"/>
    </source>
</evidence>
<proteinExistence type="predicted"/>
<organism evidence="2">
    <name type="scientific">invertebrate metagenome</name>
    <dbReference type="NCBI Taxonomy" id="1711999"/>
    <lineage>
        <taxon>unclassified sequences</taxon>
        <taxon>metagenomes</taxon>
        <taxon>organismal metagenomes</taxon>
    </lineage>
</organism>
<feature type="region of interest" description="Disordered" evidence="1">
    <location>
        <begin position="75"/>
        <end position="94"/>
    </location>
</feature>
<sequence>MECCKKDHVRFYVFAEEDKKSDWENSRLIAIKEFQSTIPDNIELNWGCVSDNHSGFLHERVLFTGKGGIRYDRGFEEPNDIGQRETPTKVSPVSSKALIQNSEDYNKTQSSKNVVLVRKIWSSKNGYL</sequence>